<sequence length="595" mass="68684">MVVCEWRIRTYEEDVDEEHAYPLGTLDNLGNDRSIKRENVEMENDEDSNIDKDVSSDMEVSSDRKDSNWVDEEHILNEVEVDMKEIYEYTDKDVEWTGCNKGDTENSNCMRPCDVVAILRRFEKVPKFVMVVCEWRIRTYEEDVDEEHAYRDYPNYFSLKIHHGGKFSDSPIRKYKDGTFNFFDQVDVDLFSIVDLNDMLEILGYKKRSGIYYHYKIPDSNLDFGLKELRNDQDVLNLISQTTNHKLIEIYCEHENTDLEVVFEESTPMTSNIETSNIGTVNKRAAKKSSRLPLLLMGDESEANTNTLMLDNLGNDDSIKEKYVEMENDEDSDIDKDVSSDMEVSSDSEDSDWVDEEHILNEVEVDMKDFYEYTDKDVEWTGCNKGNTEIPIEDFVPESVDLDDFHSASESDTELEGRRKKALRKLRKEHEQGQVVDNTKPFYVGRNFPDKETVRKLVYAKTLLQPKDYRTPTFLTSQFIRTYNTNTNQLKHNNIFILRAFLAFSIASACKLLMFLNKPGMIAVDLAHIAGSTQKKFSSTSTSNMGHGSSSSTLGSDWARLRFCLQFRRLGGRIVGRIVVGKRWLGLVVGVEKIG</sequence>
<feature type="domain" description="PB1-like" evidence="2">
    <location>
        <begin position="156"/>
        <end position="254"/>
    </location>
</feature>
<feature type="region of interest" description="Disordered" evidence="1">
    <location>
        <begin position="39"/>
        <end position="63"/>
    </location>
</feature>
<evidence type="ECO:0000256" key="1">
    <source>
        <dbReference type="SAM" id="MobiDB-lite"/>
    </source>
</evidence>
<evidence type="ECO:0000313" key="4">
    <source>
        <dbReference type="Proteomes" id="UP001151760"/>
    </source>
</evidence>
<reference evidence="3" key="1">
    <citation type="journal article" date="2022" name="Int. J. Mol. Sci.">
        <title>Draft Genome of Tanacetum Coccineum: Genomic Comparison of Closely Related Tanacetum-Family Plants.</title>
        <authorList>
            <person name="Yamashiro T."/>
            <person name="Shiraishi A."/>
            <person name="Nakayama K."/>
            <person name="Satake H."/>
        </authorList>
    </citation>
    <scope>NUCLEOTIDE SEQUENCE</scope>
</reference>
<feature type="compositionally biased region" description="Basic and acidic residues" evidence="1">
    <location>
        <begin position="49"/>
        <end position="63"/>
    </location>
</feature>
<gene>
    <name evidence="3" type="ORF">Tco_0822281</name>
</gene>
<name>A0ABQ5AH99_9ASTR</name>
<evidence type="ECO:0000259" key="2">
    <source>
        <dbReference type="Pfam" id="PF26130"/>
    </source>
</evidence>
<keyword evidence="4" id="KW-1185">Reference proteome</keyword>
<proteinExistence type="predicted"/>
<feature type="region of interest" description="Disordered" evidence="1">
    <location>
        <begin position="327"/>
        <end position="353"/>
    </location>
</feature>
<feature type="compositionally biased region" description="Acidic residues" evidence="1">
    <location>
        <begin position="344"/>
        <end position="353"/>
    </location>
</feature>
<dbReference type="InterPro" id="IPR058594">
    <property type="entry name" value="PB1-like_dom_pln"/>
</dbReference>
<comment type="caution">
    <text evidence="3">The sequence shown here is derived from an EMBL/GenBank/DDBJ whole genome shotgun (WGS) entry which is preliminary data.</text>
</comment>
<organism evidence="3 4">
    <name type="scientific">Tanacetum coccineum</name>
    <dbReference type="NCBI Taxonomy" id="301880"/>
    <lineage>
        <taxon>Eukaryota</taxon>
        <taxon>Viridiplantae</taxon>
        <taxon>Streptophyta</taxon>
        <taxon>Embryophyta</taxon>
        <taxon>Tracheophyta</taxon>
        <taxon>Spermatophyta</taxon>
        <taxon>Magnoliopsida</taxon>
        <taxon>eudicotyledons</taxon>
        <taxon>Gunneridae</taxon>
        <taxon>Pentapetalae</taxon>
        <taxon>asterids</taxon>
        <taxon>campanulids</taxon>
        <taxon>Asterales</taxon>
        <taxon>Asteraceae</taxon>
        <taxon>Asteroideae</taxon>
        <taxon>Anthemideae</taxon>
        <taxon>Anthemidinae</taxon>
        <taxon>Tanacetum</taxon>
    </lineage>
</organism>
<dbReference type="Proteomes" id="UP001151760">
    <property type="component" value="Unassembled WGS sequence"/>
</dbReference>
<accession>A0ABQ5AH99</accession>
<dbReference type="EMBL" id="BQNB010012246">
    <property type="protein sequence ID" value="GJT01112.1"/>
    <property type="molecule type" value="Genomic_DNA"/>
</dbReference>
<dbReference type="Pfam" id="PF26130">
    <property type="entry name" value="PB1-like"/>
    <property type="match status" value="1"/>
</dbReference>
<protein>
    <recommendedName>
        <fullName evidence="2">PB1-like domain-containing protein</fullName>
    </recommendedName>
</protein>
<reference evidence="3" key="2">
    <citation type="submission" date="2022-01" db="EMBL/GenBank/DDBJ databases">
        <authorList>
            <person name="Yamashiro T."/>
            <person name="Shiraishi A."/>
            <person name="Satake H."/>
            <person name="Nakayama K."/>
        </authorList>
    </citation>
    <scope>NUCLEOTIDE SEQUENCE</scope>
</reference>
<evidence type="ECO:0000313" key="3">
    <source>
        <dbReference type="EMBL" id="GJT01112.1"/>
    </source>
</evidence>